<dbReference type="OMA" id="QCARHEY"/>
<evidence type="ECO:0000256" key="1">
    <source>
        <dbReference type="SAM" id="MobiDB-lite"/>
    </source>
</evidence>
<keyword evidence="2" id="KW-1185">Reference proteome</keyword>
<sequence length="214" mass="22781">MYCRQGILADCVPAYECPTIPDDCVDIQYLADYACNEGKQCVERGCKVPSTGQIIRKGQQSGDCTCGEEGQCQRHSPPVYPRPPAPIQAGCAPFGSCSPCTTDAQCARYEYCGYTFGLSSGQCVGQDCYSDIDCEGGRCNGGAVRPRMRGWCSLPLGMALGAAPVAYAAPGQVQGPVQPPRPLYGRWRKQGASENSDANADTPKSVNDNTEVAK</sequence>
<feature type="region of interest" description="Disordered" evidence="1">
    <location>
        <begin position="173"/>
        <end position="214"/>
    </location>
</feature>
<evidence type="ECO:0000313" key="4">
    <source>
        <dbReference type="RefSeq" id="XP_035661559.1"/>
    </source>
</evidence>
<dbReference type="KEGG" id="bfo:118405850"/>
<dbReference type="AlphaFoldDB" id="A0A9J7KJF6"/>
<proteinExistence type="predicted"/>
<organism evidence="2 3">
    <name type="scientific">Branchiostoma floridae</name>
    <name type="common">Florida lancelet</name>
    <name type="synonym">Amphioxus</name>
    <dbReference type="NCBI Taxonomy" id="7739"/>
    <lineage>
        <taxon>Eukaryota</taxon>
        <taxon>Metazoa</taxon>
        <taxon>Chordata</taxon>
        <taxon>Cephalochordata</taxon>
        <taxon>Leptocardii</taxon>
        <taxon>Amphioxiformes</taxon>
        <taxon>Branchiostomatidae</taxon>
        <taxon>Branchiostoma</taxon>
    </lineage>
</organism>
<dbReference type="GeneID" id="118405850"/>
<dbReference type="RefSeq" id="XP_035661552.1">
    <property type="nucleotide sequence ID" value="XM_035805659.1"/>
</dbReference>
<feature type="compositionally biased region" description="Polar residues" evidence="1">
    <location>
        <begin position="192"/>
        <end position="214"/>
    </location>
</feature>
<protein>
    <submittedName>
        <fullName evidence="3 4">Uncharacterized protein LOC118405850</fullName>
    </submittedName>
</protein>
<accession>A0A9J7KJF6</accession>
<reference evidence="3 4" key="2">
    <citation type="submission" date="2025-04" db="UniProtKB">
        <authorList>
            <consortium name="RefSeq"/>
        </authorList>
    </citation>
    <scope>IDENTIFICATION</scope>
    <source>
        <strain evidence="3 4">S238N-H82</strain>
        <tissue evidence="3 4">Testes</tissue>
    </source>
</reference>
<gene>
    <name evidence="3 4" type="primary">LOC118405850</name>
</gene>
<dbReference type="RefSeq" id="XP_035661559.1">
    <property type="nucleotide sequence ID" value="XM_035805666.1"/>
</dbReference>
<evidence type="ECO:0000313" key="3">
    <source>
        <dbReference type="RefSeq" id="XP_035661552.1"/>
    </source>
</evidence>
<dbReference type="OrthoDB" id="10121647at2759"/>
<evidence type="ECO:0000313" key="2">
    <source>
        <dbReference type="Proteomes" id="UP000001554"/>
    </source>
</evidence>
<name>A0A9J7KJF6_BRAFL</name>
<dbReference type="Proteomes" id="UP000001554">
    <property type="component" value="Chromosome 2"/>
</dbReference>
<reference evidence="2" key="1">
    <citation type="journal article" date="2020" name="Nat. Ecol. Evol.">
        <title>Deeply conserved synteny resolves early events in vertebrate evolution.</title>
        <authorList>
            <person name="Simakov O."/>
            <person name="Marletaz F."/>
            <person name="Yue J.X."/>
            <person name="O'Connell B."/>
            <person name="Jenkins J."/>
            <person name="Brandt A."/>
            <person name="Calef R."/>
            <person name="Tung C.H."/>
            <person name="Huang T.K."/>
            <person name="Schmutz J."/>
            <person name="Satoh N."/>
            <person name="Yu J.K."/>
            <person name="Putnam N.H."/>
            <person name="Green R.E."/>
            <person name="Rokhsar D.S."/>
        </authorList>
    </citation>
    <scope>NUCLEOTIDE SEQUENCE [LARGE SCALE GENOMIC DNA]</scope>
    <source>
        <strain evidence="2">S238N-H82</strain>
    </source>
</reference>